<organism evidence="2 3">
    <name type="scientific">Quercus rubra</name>
    <name type="common">Northern red oak</name>
    <name type="synonym">Quercus borealis</name>
    <dbReference type="NCBI Taxonomy" id="3512"/>
    <lineage>
        <taxon>Eukaryota</taxon>
        <taxon>Viridiplantae</taxon>
        <taxon>Streptophyta</taxon>
        <taxon>Embryophyta</taxon>
        <taxon>Tracheophyta</taxon>
        <taxon>Spermatophyta</taxon>
        <taxon>Magnoliopsida</taxon>
        <taxon>eudicotyledons</taxon>
        <taxon>Gunneridae</taxon>
        <taxon>Pentapetalae</taxon>
        <taxon>rosids</taxon>
        <taxon>fabids</taxon>
        <taxon>Fagales</taxon>
        <taxon>Fagaceae</taxon>
        <taxon>Quercus</taxon>
    </lineage>
</organism>
<gene>
    <name evidence="2" type="ORF">RGQ29_003567</name>
</gene>
<evidence type="ECO:0000313" key="2">
    <source>
        <dbReference type="EMBL" id="KAK4567849.1"/>
    </source>
</evidence>
<dbReference type="GO" id="GO:0005886">
    <property type="term" value="C:plasma membrane"/>
    <property type="evidence" value="ECO:0007669"/>
    <property type="project" value="TreeGrafter"/>
</dbReference>
<dbReference type="GO" id="GO:0015189">
    <property type="term" value="F:L-lysine transmembrane transporter activity"/>
    <property type="evidence" value="ECO:0007669"/>
    <property type="project" value="TreeGrafter"/>
</dbReference>
<accession>A0AAN7IEC4</accession>
<protein>
    <submittedName>
        <fullName evidence="2">Uncharacterized protein</fullName>
    </submittedName>
</protein>
<reference evidence="2 3" key="1">
    <citation type="journal article" date="2023" name="G3 (Bethesda)">
        <title>A haplotype-resolved chromosome-scale genome for Quercus rubra L. provides insights into the genetics of adaptive traits for red oak species.</title>
        <authorList>
            <person name="Kapoor B."/>
            <person name="Jenkins J."/>
            <person name="Schmutz J."/>
            <person name="Zhebentyayeva T."/>
            <person name="Kuelheim C."/>
            <person name="Coggeshall M."/>
            <person name="Heim C."/>
            <person name="Lasky J.R."/>
            <person name="Leites L."/>
            <person name="Islam-Faridi N."/>
            <person name="Romero-Severson J."/>
            <person name="DeLeo V.L."/>
            <person name="Lucas S.M."/>
            <person name="Lazic D."/>
            <person name="Gailing O."/>
            <person name="Carlson J."/>
            <person name="Staton M."/>
        </authorList>
    </citation>
    <scope>NUCLEOTIDE SEQUENCE [LARGE SCALE GENOMIC DNA]</scope>
    <source>
        <strain evidence="2">Pseudo-F2</strain>
    </source>
</reference>
<dbReference type="Gene3D" id="1.20.1740.10">
    <property type="entry name" value="Amino acid/polyamine transporter I"/>
    <property type="match status" value="1"/>
</dbReference>
<evidence type="ECO:0000256" key="1">
    <source>
        <dbReference type="ARBA" id="ARBA00008572"/>
    </source>
</evidence>
<proteinExistence type="inferred from homology"/>
<sequence>MDSIGELGDDVQPRHYWKWGTHDVFREESFQNGGTYQSLLSYTNMSLIKDHFISRSNDAEEIRELHEQTENDMKQCLTWCNHTCFRFGAVSGAGIFVLTGQEAHEYAGPASVSSYVASGVSAMLCLLLHRICSRNPSSSICLLKDSFR</sequence>
<dbReference type="Proteomes" id="UP001324115">
    <property type="component" value="Unassembled WGS sequence"/>
</dbReference>
<name>A0AAN7IEC4_QUERU</name>
<dbReference type="GO" id="GO:0005313">
    <property type="term" value="F:L-glutamate transmembrane transporter activity"/>
    <property type="evidence" value="ECO:0007669"/>
    <property type="project" value="TreeGrafter"/>
</dbReference>
<evidence type="ECO:0000313" key="3">
    <source>
        <dbReference type="Proteomes" id="UP001324115"/>
    </source>
</evidence>
<comment type="similarity">
    <text evidence="1">Belongs to the amino acid-polyamine-organocation (APC) superfamily. Cationic amino acid transporter (CAT) (TC 2.A.3.3) family.</text>
</comment>
<dbReference type="PANTHER" id="PTHR43243:SF22">
    <property type="entry name" value="CATIONIC AMINO ACID TRANSPORTER 5"/>
    <property type="match status" value="1"/>
</dbReference>
<dbReference type="AlphaFoldDB" id="A0AAN7IEC4"/>
<dbReference type="PANTHER" id="PTHR43243">
    <property type="entry name" value="INNER MEMBRANE TRANSPORTER YGJI-RELATED"/>
    <property type="match status" value="1"/>
</dbReference>
<keyword evidence="3" id="KW-1185">Reference proteome</keyword>
<comment type="caution">
    <text evidence="2">The sequence shown here is derived from an EMBL/GenBank/DDBJ whole genome shotgun (WGS) entry which is preliminary data.</text>
</comment>
<dbReference type="EMBL" id="JAXUIC010000010">
    <property type="protein sequence ID" value="KAK4567849.1"/>
    <property type="molecule type" value="Genomic_DNA"/>
</dbReference>